<dbReference type="CDD" id="cd02440">
    <property type="entry name" value="AdoMet_MTases"/>
    <property type="match status" value="1"/>
</dbReference>
<keyword evidence="6 8" id="KW-0949">S-adenosyl-L-methionine</keyword>
<dbReference type="RefSeq" id="WP_051524027.1">
    <property type="nucleotide sequence ID" value="NZ_AP018933.1"/>
</dbReference>
<evidence type="ECO:0000256" key="4">
    <source>
        <dbReference type="ARBA" id="ARBA00022603"/>
    </source>
</evidence>
<dbReference type="OrthoDB" id="9760689at2"/>
<dbReference type="EC" id="2.1.1.197" evidence="3 8"/>
<organism evidence="10 11">
    <name type="scientific">Zymobacter palmae</name>
    <dbReference type="NCBI Taxonomy" id="33074"/>
    <lineage>
        <taxon>Bacteria</taxon>
        <taxon>Pseudomonadati</taxon>
        <taxon>Pseudomonadota</taxon>
        <taxon>Gammaproteobacteria</taxon>
        <taxon>Oceanospirillales</taxon>
        <taxon>Halomonadaceae</taxon>
        <taxon>Zymobacter group</taxon>
        <taxon>Zymobacter</taxon>
    </lineage>
</organism>
<evidence type="ECO:0000256" key="6">
    <source>
        <dbReference type="ARBA" id="ARBA00022691"/>
    </source>
</evidence>
<dbReference type="GO" id="GO:0009102">
    <property type="term" value="P:biotin biosynthetic process"/>
    <property type="evidence" value="ECO:0007669"/>
    <property type="project" value="UniProtKB-UniRule"/>
</dbReference>
<keyword evidence="4 8" id="KW-0489">Methyltransferase</keyword>
<dbReference type="HAMAP" id="MF_00835">
    <property type="entry name" value="BioC"/>
    <property type="match status" value="1"/>
</dbReference>
<evidence type="ECO:0000256" key="8">
    <source>
        <dbReference type="HAMAP-Rule" id="MF_00835"/>
    </source>
</evidence>
<evidence type="ECO:0000256" key="1">
    <source>
        <dbReference type="ARBA" id="ARBA00000852"/>
    </source>
</evidence>
<dbReference type="Gene3D" id="3.40.50.150">
    <property type="entry name" value="Vaccinia Virus protein VP39"/>
    <property type="match status" value="1"/>
</dbReference>
<comment type="catalytic activity">
    <reaction evidence="1 8">
        <text>malonyl-[ACP] + S-adenosyl-L-methionine = malonyl-[ACP] methyl ester + S-adenosyl-L-homocysteine</text>
        <dbReference type="Rhea" id="RHEA:17105"/>
        <dbReference type="Rhea" id="RHEA-COMP:9623"/>
        <dbReference type="Rhea" id="RHEA-COMP:9954"/>
        <dbReference type="ChEBI" id="CHEBI:57856"/>
        <dbReference type="ChEBI" id="CHEBI:59789"/>
        <dbReference type="ChEBI" id="CHEBI:78449"/>
        <dbReference type="ChEBI" id="CHEBI:78845"/>
        <dbReference type="EC" id="2.1.1.197"/>
    </reaction>
</comment>
<dbReference type="EMBL" id="AP018933">
    <property type="protein sequence ID" value="BBG30142.1"/>
    <property type="molecule type" value="Genomic_DNA"/>
</dbReference>
<keyword evidence="5 8" id="KW-0808">Transferase</keyword>
<name>A0A348HEU0_9GAMM</name>
<keyword evidence="7 8" id="KW-0093">Biotin biosynthesis</keyword>
<dbReference type="InterPro" id="IPR013216">
    <property type="entry name" value="Methyltransf_11"/>
</dbReference>
<evidence type="ECO:0000313" key="10">
    <source>
        <dbReference type="EMBL" id="BBG30142.1"/>
    </source>
</evidence>
<dbReference type="SUPFAM" id="SSF53335">
    <property type="entry name" value="S-adenosyl-L-methionine-dependent methyltransferases"/>
    <property type="match status" value="1"/>
</dbReference>
<dbReference type="InterPro" id="IPR050602">
    <property type="entry name" value="Malonyl-ACP_OMT"/>
</dbReference>
<comment type="pathway">
    <text evidence="2 8">Cofactor biosynthesis; biotin biosynthesis.</text>
</comment>
<accession>A0A348HEU0</accession>
<dbReference type="GO" id="GO:0008757">
    <property type="term" value="F:S-adenosylmethionine-dependent methyltransferase activity"/>
    <property type="evidence" value="ECO:0007669"/>
    <property type="project" value="InterPro"/>
</dbReference>
<evidence type="ECO:0000256" key="3">
    <source>
        <dbReference type="ARBA" id="ARBA00012327"/>
    </source>
</evidence>
<dbReference type="GO" id="GO:0102130">
    <property type="term" value="F:malonyl-CoA methyltransferase activity"/>
    <property type="evidence" value="ECO:0007669"/>
    <property type="project" value="UniProtKB-EC"/>
</dbReference>
<protein>
    <recommendedName>
        <fullName evidence="3 8">Malonyl-[acyl-carrier protein] O-methyltransferase</fullName>
        <shortName evidence="8">Malonyl-ACP O-methyltransferase</shortName>
        <ecNumber evidence="3 8">2.1.1.197</ecNumber>
    </recommendedName>
    <alternativeName>
        <fullName evidence="8">Biotin synthesis protein BioC</fullName>
    </alternativeName>
</protein>
<evidence type="ECO:0000259" key="9">
    <source>
        <dbReference type="Pfam" id="PF08241"/>
    </source>
</evidence>
<proteinExistence type="inferred from homology"/>
<dbReference type="STRING" id="1123510.GCA_000620025_00374"/>
<comment type="function">
    <text evidence="8">Converts the free carboxyl group of a malonyl-thioester to its methyl ester by transfer of a methyl group from S-adenosyl-L-methionine (SAM). It allows to synthesize pimeloyl-ACP via the fatty acid synthetic pathway.</text>
</comment>
<dbReference type="InterPro" id="IPR011814">
    <property type="entry name" value="BioC"/>
</dbReference>
<dbReference type="PANTHER" id="PTHR13090:SF1">
    <property type="entry name" value="ARGININE-HYDROXYLASE NDUFAF5, MITOCHONDRIAL"/>
    <property type="match status" value="1"/>
</dbReference>
<dbReference type="AlphaFoldDB" id="A0A348HEU0"/>
<feature type="domain" description="Methyltransferase type 11" evidence="9">
    <location>
        <begin position="56"/>
        <end position="152"/>
    </location>
</feature>
<reference evidence="10 11" key="1">
    <citation type="submission" date="2018-09" db="EMBL/GenBank/DDBJ databases">
        <title>Zymobacter palmae IAM14233 (=T109) whole genome analysis.</title>
        <authorList>
            <person name="Yanase H."/>
        </authorList>
    </citation>
    <scope>NUCLEOTIDE SEQUENCE [LARGE SCALE GENOMIC DNA]</scope>
    <source>
        <strain evidence="10 11">IAM14233</strain>
    </source>
</reference>
<evidence type="ECO:0000313" key="11">
    <source>
        <dbReference type="Proteomes" id="UP000267342"/>
    </source>
</evidence>
<dbReference type="GO" id="GO:0010340">
    <property type="term" value="F:carboxyl-O-methyltransferase activity"/>
    <property type="evidence" value="ECO:0007669"/>
    <property type="project" value="UniProtKB-UniRule"/>
</dbReference>
<dbReference type="PANTHER" id="PTHR13090">
    <property type="entry name" value="ARGININE-HYDROXYLASE NDUFAF5, MITOCHONDRIAL"/>
    <property type="match status" value="1"/>
</dbReference>
<evidence type="ECO:0000256" key="5">
    <source>
        <dbReference type="ARBA" id="ARBA00022679"/>
    </source>
</evidence>
<dbReference type="Proteomes" id="UP000267342">
    <property type="component" value="Chromosome"/>
</dbReference>
<dbReference type="UniPathway" id="UPA00078"/>
<sequence length="270" mass="30130">MTVMASSSRHSDIGRRFAQAAATYDGAAVLQRGIAESLLAQTQQRLPSPSSNERWIDVGCGTGYLTQRLARQRAPQAGPLCGIDIAHPMLLKARSSRSNAIQWLQADAARLPFSTGSVDRLYSSLALQWLDDLGLFLEEAYRCLRPGGWLSFSTLGDDTLRELRQLQQQVSGRPHPSSFMSVERLYETLHHCALQLSHHRRQSFCCHYADVIQLMRGLSQLGAQGPASSRRGLKGRTWLRQLTAASDNVREPQGIPARYDTHFVILHKPR</sequence>
<dbReference type="GO" id="GO:0032259">
    <property type="term" value="P:methylation"/>
    <property type="evidence" value="ECO:0007669"/>
    <property type="project" value="UniProtKB-KW"/>
</dbReference>
<dbReference type="InterPro" id="IPR029063">
    <property type="entry name" value="SAM-dependent_MTases_sf"/>
</dbReference>
<keyword evidence="11" id="KW-1185">Reference proteome</keyword>
<evidence type="ECO:0000256" key="2">
    <source>
        <dbReference type="ARBA" id="ARBA00004746"/>
    </source>
</evidence>
<gene>
    <name evidence="8" type="primary">bioC</name>
    <name evidence="10" type="ORF">ZBT109_1382</name>
</gene>
<dbReference type="Pfam" id="PF08241">
    <property type="entry name" value="Methyltransf_11"/>
    <property type="match status" value="1"/>
</dbReference>
<evidence type="ECO:0000256" key="7">
    <source>
        <dbReference type="ARBA" id="ARBA00022756"/>
    </source>
</evidence>
<dbReference type="KEGG" id="zpl:ZBT109_1382"/>
<comment type="similarity">
    <text evidence="8">Belongs to the methyltransferase superfamily.</text>
</comment>